<gene>
    <name evidence="2" type="primary">RMDN2</name>
</gene>
<organism evidence="1 2">
    <name type="scientific">Echinops telfairi</name>
    <name type="common">Lesser hedgehog tenrec</name>
    <dbReference type="NCBI Taxonomy" id="9371"/>
    <lineage>
        <taxon>Eukaryota</taxon>
        <taxon>Metazoa</taxon>
        <taxon>Chordata</taxon>
        <taxon>Craniata</taxon>
        <taxon>Vertebrata</taxon>
        <taxon>Euteleostomi</taxon>
        <taxon>Mammalia</taxon>
        <taxon>Eutheria</taxon>
        <taxon>Afrotheria</taxon>
        <taxon>Tenrecidae</taxon>
        <taxon>Tenrecinae</taxon>
        <taxon>Echinops</taxon>
    </lineage>
</organism>
<reference evidence="2" key="1">
    <citation type="submission" date="2025-08" db="UniProtKB">
        <authorList>
            <consortium name="RefSeq"/>
        </authorList>
    </citation>
    <scope>IDENTIFICATION</scope>
</reference>
<dbReference type="RefSeq" id="XP_045142990.1">
    <property type="nucleotide sequence ID" value="XM_045287055.1"/>
</dbReference>
<sequence>MLPVFSFSSFIRNKNQEMPHSINTGLILGIMVGTTSVSLLLLWYHKIRKPRIAVNLPKLLSWDSLLDSMTSQDELCNGHGPAVVFQGSQRQTLEKLNELLINLEELKEEIRFLREAISKLEGCVRSELGRKVAVHRASPQHRARKRRVATGQSAAARSNSSEEAESEGGYVTANTDTEEQGFPVPQALNTHAEKLNLEALLQKADHLRTAESGKVESFELLCDHKEKFKEEIEFIWRLTRAYADMYDLSTNTQEKKHYANIGKTLGEKAVNKAPMNGYCHMWLAILCGYVSEFEGLQNKVNYGHRFKEHLEKAIQLLPEEPHLYYLKGRYCYTVSKLNWIEKKMAITLFGRVPTSTIGEALYNFLKAEELHPGYSKSNYFYLAKCCLDLNKKKDALEFCKLGLSLSSVTKEDKEIQKAIENIITSLKR</sequence>
<accession>A0AC55CU28</accession>
<proteinExistence type="predicted"/>
<dbReference type="Proteomes" id="UP000694863">
    <property type="component" value="Unplaced"/>
</dbReference>
<evidence type="ECO:0000313" key="2">
    <source>
        <dbReference type="RefSeq" id="XP_045142990.1"/>
    </source>
</evidence>
<protein>
    <submittedName>
        <fullName evidence="2">Regulator of microtubule dynamics protein 2 isoform X2</fullName>
    </submittedName>
</protein>
<evidence type="ECO:0000313" key="1">
    <source>
        <dbReference type="Proteomes" id="UP000694863"/>
    </source>
</evidence>
<name>A0AC55CU28_ECHTE</name>
<keyword evidence="1" id="KW-1185">Reference proteome</keyword>